<dbReference type="RefSeq" id="WP_035903964.1">
    <property type="nucleotide sequence ID" value="NZ_AOJP01000004.1"/>
</dbReference>
<accession>A0A017H5V8</accession>
<gene>
    <name evidence="5" type="ORF">C095_08730</name>
</gene>
<dbReference type="SMART" id="SM00476">
    <property type="entry name" value="DNaseIc"/>
    <property type="match status" value="1"/>
</dbReference>
<dbReference type="GO" id="GO:0006308">
    <property type="term" value="P:DNA catabolic process"/>
    <property type="evidence" value="ECO:0007669"/>
    <property type="project" value="InterPro"/>
</dbReference>
<dbReference type="GO" id="GO:0016787">
    <property type="term" value="F:hydrolase activity"/>
    <property type="evidence" value="ECO:0007669"/>
    <property type="project" value="UniProtKB-KW"/>
</dbReference>
<evidence type="ECO:0000256" key="2">
    <source>
        <dbReference type="ARBA" id="ARBA00022722"/>
    </source>
</evidence>
<dbReference type="Gene3D" id="3.60.10.10">
    <property type="entry name" value="Endonuclease/exonuclease/phosphatase"/>
    <property type="match status" value="1"/>
</dbReference>
<dbReference type="Proteomes" id="UP000031184">
    <property type="component" value="Unassembled WGS sequence"/>
</dbReference>
<dbReference type="EMBL" id="AUZI01000021">
    <property type="protein sequence ID" value="KID48812.1"/>
    <property type="molecule type" value="Genomic_DNA"/>
</dbReference>
<evidence type="ECO:0000259" key="4">
    <source>
        <dbReference type="Pfam" id="PF03372"/>
    </source>
</evidence>
<dbReference type="CDD" id="cd10283">
    <property type="entry name" value="MnuA_DNase1-like"/>
    <property type="match status" value="1"/>
</dbReference>
<evidence type="ECO:0000256" key="1">
    <source>
        <dbReference type="ARBA" id="ARBA00007359"/>
    </source>
</evidence>
<dbReference type="PANTHER" id="PTHR11371:SF31">
    <property type="entry name" value="EXTRACELLULAR NUCLEASE"/>
    <property type="match status" value="1"/>
</dbReference>
<dbReference type="GO" id="GO:0004536">
    <property type="term" value="F:DNA nuclease activity"/>
    <property type="evidence" value="ECO:0007669"/>
    <property type="project" value="InterPro"/>
</dbReference>
<comment type="similarity">
    <text evidence="1">Belongs to the DNase I family.</text>
</comment>
<protein>
    <submittedName>
        <fullName evidence="5">LuxR family transcriptional regulator</fullName>
    </submittedName>
</protein>
<evidence type="ECO:0000313" key="5">
    <source>
        <dbReference type="EMBL" id="KID48812.1"/>
    </source>
</evidence>
<evidence type="ECO:0000313" key="6">
    <source>
        <dbReference type="Proteomes" id="UP000031184"/>
    </source>
</evidence>
<organism evidence="5 6">
    <name type="scientific">Fusobacterium necrophorum subsp. funduliforme B35</name>
    <dbReference type="NCBI Taxonomy" id="1226633"/>
    <lineage>
        <taxon>Bacteria</taxon>
        <taxon>Fusobacteriati</taxon>
        <taxon>Fusobacteriota</taxon>
        <taxon>Fusobacteriia</taxon>
        <taxon>Fusobacteriales</taxon>
        <taxon>Fusobacteriaceae</taxon>
        <taxon>Fusobacterium</taxon>
    </lineage>
</organism>
<keyword evidence="3" id="KW-0378">Hydrolase</keyword>
<dbReference type="OrthoDB" id="5500612at2"/>
<name>A0A017H5V8_9FUSO</name>
<dbReference type="AlphaFoldDB" id="A0A017H5V8"/>
<dbReference type="SUPFAM" id="SSF56219">
    <property type="entry name" value="DNase I-like"/>
    <property type="match status" value="1"/>
</dbReference>
<dbReference type="PANTHER" id="PTHR11371">
    <property type="entry name" value="DEOXYRIBONUCLEASE"/>
    <property type="match status" value="1"/>
</dbReference>
<dbReference type="Pfam" id="PF03372">
    <property type="entry name" value="Exo_endo_phos"/>
    <property type="match status" value="1"/>
</dbReference>
<proteinExistence type="inferred from homology"/>
<reference evidence="5 6" key="1">
    <citation type="submission" date="2013-08" db="EMBL/GenBank/DDBJ databases">
        <title>An opportunistic ruminal bacterium that causes liver abscesses in cattle.</title>
        <authorList>
            <person name="Benahmed F.H."/>
            <person name="Rasmussen M."/>
            <person name="Harbottle H."/>
            <person name="Soppet D."/>
            <person name="Nagaraja T.G."/>
            <person name="Davidson M."/>
        </authorList>
    </citation>
    <scope>NUCLEOTIDE SEQUENCE [LARGE SCALE GENOMIC DNA]</scope>
    <source>
        <strain evidence="5 6">B35</strain>
    </source>
</reference>
<sequence length="274" mass="32070">MKFFYPYLLFFCLSIASLAQEAYIATFNVLKLGESPKDFETIAKTMNHFDLVGLEEVITPEGLERLVKSLNKYTNYTWDYHISPFPVGTRKYKEYYAYVWKKDKVKFLASEGFYPDKEKLFIREPYGASFQIGNFDFTLVLQHAVYGKSETERRAEAFHLIKVYRYFQDRDKKENDILIGGDFNLSAFDEAFSPLYEDKDQIIYGIDPNIKTTIGMKKMANSYDNIFLSKIYTQEFTGKSGAVDFTNRDYKVMRNKVSDHLPVFIIVNVDRDDD</sequence>
<keyword evidence="2" id="KW-0540">Nuclease</keyword>
<dbReference type="InterPro" id="IPR005135">
    <property type="entry name" value="Endo/exonuclease/phosphatase"/>
</dbReference>
<evidence type="ECO:0000256" key="3">
    <source>
        <dbReference type="ARBA" id="ARBA00022801"/>
    </source>
</evidence>
<dbReference type="InterPro" id="IPR036691">
    <property type="entry name" value="Endo/exonu/phosph_ase_sf"/>
</dbReference>
<dbReference type="InterPro" id="IPR016202">
    <property type="entry name" value="DNase_I"/>
</dbReference>
<comment type="caution">
    <text evidence="5">The sequence shown here is derived from an EMBL/GenBank/DDBJ whole genome shotgun (WGS) entry which is preliminary data.</text>
</comment>
<feature type="domain" description="Endonuclease/exonuclease/phosphatase" evidence="4">
    <location>
        <begin position="25"/>
        <end position="202"/>
    </location>
</feature>
<dbReference type="PATRIC" id="fig|1226633.4.peg.1762"/>